<name>A0A8D9M0Z2_BRACM</name>
<evidence type="ECO:0000313" key="2">
    <source>
        <dbReference type="Proteomes" id="UP000694005"/>
    </source>
</evidence>
<gene>
    <name evidence="1" type="ORF">BRAPAZ1V2_A02P34240.2</name>
</gene>
<dbReference type="Gramene" id="A02p34240.2_BraZ1">
    <property type="protein sequence ID" value="A02p34240.2_BraZ1.CDS"/>
    <property type="gene ID" value="A02g34240.2_BraZ1"/>
</dbReference>
<evidence type="ECO:0000313" key="1">
    <source>
        <dbReference type="EMBL" id="CAG7894472.1"/>
    </source>
</evidence>
<proteinExistence type="predicted"/>
<protein>
    <submittedName>
        <fullName evidence="1">Uncharacterized protein</fullName>
    </submittedName>
</protein>
<sequence>MEVKTSNSPSFGWKSIMAAQDLLCADLRRRIGSGYNTREWSDSWIPVTPPRPPKDNVSYRDHDMFVNQLIDQSSKTWKVEVLQSLFDPGDIPLIRSLRLSHNFSDDGFCWIFTKSGAYTVKSGYKLAINHLLFTCPPALQTWLLSDIPTVQGSSRVILCTKILTTSFYDREKWSYQHGDCLLSMDSLVYLEIKKQQSFQWKRHPTARYSKSLKTRSGRMESGTSDSTFSVDDRDTWVSRRCSERAMLTKMPSGCILDGKLSSVWRWFRHGFRA</sequence>
<reference evidence="1 2" key="1">
    <citation type="submission" date="2021-07" db="EMBL/GenBank/DDBJ databases">
        <authorList>
            <consortium name="Genoscope - CEA"/>
            <person name="William W."/>
        </authorList>
    </citation>
    <scope>NUCLEOTIDE SEQUENCE [LARGE SCALE GENOMIC DNA]</scope>
</reference>
<dbReference type="Proteomes" id="UP000694005">
    <property type="component" value="Chromosome A02"/>
</dbReference>
<dbReference type="AlphaFoldDB" id="A0A8D9M0Z2"/>
<organism evidence="1 2">
    <name type="scientific">Brassica campestris</name>
    <name type="common">Field mustard</name>
    <dbReference type="NCBI Taxonomy" id="3711"/>
    <lineage>
        <taxon>Eukaryota</taxon>
        <taxon>Viridiplantae</taxon>
        <taxon>Streptophyta</taxon>
        <taxon>Embryophyta</taxon>
        <taxon>Tracheophyta</taxon>
        <taxon>Spermatophyta</taxon>
        <taxon>Magnoliopsida</taxon>
        <taxon>eudicotyledons</taxon>
        <taxon>Gunneridae</taxon>
        <taxon>Pentapetalae</taxon>
        <taxon>rosids</taxon>
        <taxon>malvids</taxon>
        <taxon>Brassicales</taxon>
        <taxon>Brassicaceae</taxon>
        <taxon>Brassiceae</taxon>
        <taxon>Brassica</taxon>
    </lineage>
</organism>
<accession>A0A8D9M0Z2</accession>
<dbReference type="EMBL" id="LS974618">
    <property type="protein sequence ID" value="CAG7894472.1"/>
    <property type="molecule type" value="Genomic_DNA"/>
</dbReference>